<accession>A0A5C3KDP3</accession>
<feature type="non-terminal residue" evidence="5">
    <location>
        <position position="1"/>
    </location>
</feature>
<dbReference type="EMBL" id="ML210428">
    <property type="protein sequence ID" value="TFK18131.1"/>
    <property type="molecule type" value="Genomic_DNA"/>
</dbReference>
<dbReference type="Pfam" id="PF00026">
    <property type="entry name" value="Asp"/>
    <property type="match status" value="1"/>
</dbReference>
<evidence type="ECO:0000256" key="2">
    <source>
        <dbReference type="SAM" id="MobiDB-lite"/>
    </source>
</evidence>
<evidence type="ECO:0000256" key="1">
    <source>
        <dbReference type="ARBA" id="ARBA00007447"/>
    </source>
</evidence>
<feature type="compositionally biased region" description="Polar residues" evidence="2">
    <location>
        <begin position="348"/>
        <end position="371"/>
    </location>
</feature>
<dbReference type="InterPro" id="IPR001461">
    <property type="entry name" value="Aspartic_peptidase_A1"/>
</dbReference>
<keyword evidence="6" id="KW-1185">Reference proteome</keyword>
<feature type="region of interest" description="Disordered" evidence="2">
    <location>
        <begin position="320"/>
        <end position="478"/>
    </location>
</feature>
<protein>
    <recommendedName>
        <fullName evidence="4">Peptidase A1 domain-containing protein</fullName>
    </recommendedName>
</protein>
<dbReference type="PANTHER" id="PTHR47966:SF51">
    <property type="entry name" value="BETA-SITE APP-CLEAVING ENZYME, ISOFORM A-RELATED"/>
    <property type="match status" value="1"/>
</dbReference>
<feature type="compositionally biased region" description="Basic and acidic residues" evidence="2">
    <location>
        <begin position="328"/>
        <end position="347"/>
    </location>
</feature>
<comment type="similarity">
    <text evidence="1">Belongs to the peptidase A1 family.</text>
</comment>
<feature type="compositionally biased region" description="Polar residues" evidence="2">
    <location>
        <begin position="414"/>
        <end position="436"/>
    </location>
</feature>
<dbReference type="Gene3D" id="2.40.70.10">
    <property type="entry name" value="Acid Proteases"/>
    <property type="match status" value="1"/>
</dbReference>
<organism evidence="5 6">
    <name type="scientific">Coprinopsis marcescibilis</name>
    <name type="common">Agaric fungus</name>
    <name type="synonym">Psathyrella marcescibilis</name>
    <dbReference type="NCBI Taxonomy" id="230819"/>
    <lineage>
        <taxon>Eukaryota</taxon>
        <taxon>Fungi</taxon>
        <taxon>Dikarya</taxon>
        <taxon>Basidiomycota</taxon>
        <taxon>Agaricomycotina</taxon>
        <taxon>Agaricomycetes</taxon>
        <taxon>Agaricomycetidae</taxon>
        <taxon>Agaricales</taxon>
        <taxon>Agaricineae</taxon>
        <taxon>Psathyrellaceae</taxon>
        <taxon>Coprinopsis</taxon>
    </lineage>
</organism>
<evidence type="ECO:0000313" key="5">
    <source>
        <dbReference type="EMBL" id="TFK18131.1"/>
    </source>
</evidence>
<dbReference type="GO" id="GO:0004190">
    <property type="term" value="F:aspartic-type endopeptidase activity"/>
    <property type="evidence" value="ECO:0007669"/>
    <property type="project" value="InterPro"/>
</dbReference>
<dbReference type="AlphaFoldDB" id="A0A5C3KDP3"/>
<evidence type="ECO:0000259" key="4">
    <source>
        <dbReference type="PROSITE" id="PS51767"/>
    </source>
</evidence>
<dbReference type="GO" id="GO:0006508">
    <property type="term" value="P:proteolysis"/>
    <property type="evidence" value="ECO:0007669"/>
    <property type="project" value="InterPro"/>
</dbReference>
<reference evidence="5 6" key="1">
    <citation type="journal article" date="2019" name="Nat. Ecol. Evol.">
        <title>Megaphylogeny resolves global patterns of mushroom evolution.</title>
        <authorList>
            <person name="Varga T."/>
            <person name="Krizsan K."/>
            <person name="Foldi C."/>
            <person name="Dima B."/>
            <person name="Sanchez-Garcia M."/>
            <person name="Sanchez-Ramirez S."/>
            <person name="Szollosi G.J."/>
            <person name="Szarkandi J.G."/>
            <person name="Papp V."/>
            <person name="Albert L."/>
            <person name="Andreopoulos W."/>
            <person name="Angelini C."/>
            <person name="Antonin V."/>
            <person name="Barry K.W."/>
            <person name="Bougher N.L."/>
            <person name="Buchanan P."/>
            <person name="Buyck B."/>
            <person name="Bense V."/>
            <person name="Catcheside P."/>
            <person name="Chovatia M."/>
            <person name="Cooper J."/>
            <person name="Damon W."/>
            <person name="Desjardin D."/>
            <person name="Finy P."/>
            <person name="Geml J."/>
            <person name="Haridas S."/>
            <person name="Hughes K."/>
            <person name="Justo A."/>
            <person name="Karasinski D."/>
            <person name="Kautmanova I."/>
            <person name="Kiss B."/>
            <person name="Kocsube S."/>
            <person name="Kotiranta H."/>
            <person name="LaButti K.M."/>
            <person name="Lechner B.E."/>
            <person name="Liimatainen K."/>
            <person name="Lipzen A."/>
            <person name="Lukacs Z."/>
            <person name="Mihaltcheva S."/>
            <person name="Morgado L.N."/>
            <person name="Niskanen T."/>
            <person name="Noordeloos M.E."/>
            <person name="Ohm R.A."/>
            <person name="Ortiz-Santana B."/>
            <person name="Ovrebo C."/>
            <person name="Racz N."/>
            <person name="Riley R."/>
            <person name="Savchenko A."/>
            <person name="Shiryaev A."/>
            <person name="Soop K."/>
            <person name="Spirin V."/>
            <person name="Szebenyi C."/>
            <person name="Tomsovsky M."/>
            <person name="Tulloss R.E."/>
            <person name="Uehling J."/>
            <person name="Grigoriev I.V."/>
            <person name="Vagvolgyi C."/>
            <person name="Papp T."/>
            <person name="Martin F.M."/>
            <person name="Miettinen O."/>
            <person name="Hibbett D.S."/>
            <person name="Nagy L.G."/>
        </authorList>
    </citation>
    <scope>NUCLEOTIDE SEQUENCE [LARGE SCALE GENOMIC DNA]</scope>
    <source>
        <strain evidence="5 6">CBS 121175</strain>
    </source>
</reference>
<dbReference type="OrthoDB" id="2747330at2759"/>
<name>A0A5C3KDP3_COPMA</name>
<dbReference type="PROSITE" id="PS51767">
    <property type="entry name" value="PEPTIDASE_A1"/>
    <property type="match status" value="1"/>
</dbReference>
<keyword evidence="3" id="KW-0472">Membrane</keyword>
<feature type="domain" description="Peptidase A1" evidence="4">
    <location>
        <begin position="1"/>
        <end position="167"/>
    </location>
</feature>
<gene>
    <name evidence="5" type="ORF">FA15DRAFT_660932</name>
</gene>
<dbReference type="InterPro" id="IPR033121">
    <property type="entry name" value="PEPTIDASE_A1"/>
</dbReference>
<dbReference type="SUPFAM" id="SSF50630">
    <property type="entry name" value="Acid proteases"/>
    <property type="match status" value="1"/>
</dbReference>
<evidence type="ECO:0000313" key="6">
    <source>
        <dbReference type="Proteomes" id="UP000307440"/>
    </source>
</evidence>
<dbReference type="STRING" id="230819.A0A5C3KDP3"/>
<evidence type="ECO:0000256" key="3">
    <source>
        <dbReference type="SAM" id="Phobius"/>
    </source>
</evidence>
<feature type="transmembrane region" description="Helical" evidence="3">
    <location>
        <begin position="243"/>
        <end position="266"/>
    </location>
</feature>
<proteinExistence type="inferred from homology"/>
<dbReference type="Proteomes" id="UP000307440">
    <property type="component" value="Unassembled WGS sequence"/>
</dbReference>
<sequence length="591" mass="63495">LVEYSPLVPERFGTLFWKTSIRAMTVYNDGVPMEIQLPRGVSGGVFPSAIVDSGVPLIVTSPAVANAIYGAIGISPAQDGQYYVPCNKPLNMTMTLDNRRPIPLHPLDLTADPPQDNRAAFCIGLIQVDAQLGRPNTIGDMILGVPFMRNVYTVMAYTQPNPDGTFPPISDDATSVPGNPGDPPTWTTTPRLGMLGITDPQIALEEFHTVRVLNKPLSDLGANGRNPLGTDGDHNGTKPSTGVIVIIALVGAFVVCSLFFGIRWFITRRRYRKQRAAGMSDSSEQFAFQPTGETKRELLMDSMLGMATGGYQLANSTRYSRAPTDSIHTLRDRDSRFPDDHLSKFDSRVSSNRGTTYSGRTLKDSISSAARPTSLALDHSPRQSLDVVDAPMPPTSSSSSSTPINQPRHRPEGSVTSPLISSSAYDTPDNGDSNTPYYPPSAYPHRRHHHRDSSSSPTSSPPPNPHSTQPMAGVGTASRTKKLSMDLDSFNRRASGSVDSDREPGFAGFGSPTSVYSTPDASNKISIPVPPLPLKVELRLPQLQLQVAVLMPKAEVAGDFQSPPAAATATGAPELSDVAQCSTPSILYRAS</sequence>
<dbReference type="InterPro" id="IPR021109">
    <property type="entry name" value="Peptidase_aspartic_dom_sf"/>
</dbReference>
<dbReference type="PANTHER" id="PTHR47966">
    <property type="entry name" value="BETA-SITE APP-CLEAVING ENZYME, ISOFORM A-RELATED"/>
    <property type="match status" value="1"/>
</dbReference>
<keyword evidence="3" id="KW-0812">Transmembrane</keyword>
<feature type="region of interest" description="Disordered" evidence="2">
    <location>
        <begin position="492"/>
        <end position="519"/>
    </location>
</feature>
<keyword evidence="3" id="KW-1133">Transmembrane helix</keyword>